<evidence type="ECO:0000313" key="2">
    <source>
        <dbReference type="Proteomes" id="UP000595090"/>
    </source>
</evidence>
<evidence type="ECO:0000313" key="1">
    <source>
        <dbReference type="EMBL" id="QPL14123.1"/>
    </source>
</evidence>
<organism evidence="1 2">
    <name type="scientific">Streptomyces phage TurkishDelight</name>
    <dbReference type="NCBI Taxonomy" id="2793708"/>
    <lineage>
        <taxon>Viruses</taxon>
        <taxon>Duplodnaviria</taxon>
        <taxon>Heunggongvirae</taxon>
        <taxon>Uroviricota</taxon>
        <taxon>Caudoviricetes</taxon>
        <taxon>Dolmabahcevirus</taxon>
        <taxon>Dolmabahcevirus turkishdelight</taxon>
    </lineage>
</organism>
<dbReference type="GeneID" id="80020380"/>
<accession>A0A7T0Q3Q4</accession>
<dbReference type="RefSeq" id="YP_010755710.1">
    <property type="nucleotide sequence ID" value="NC_073473.1"/>
</dbReference>
<protein>
    <submittedName>
        <fullName evidence="1">Uncharacterized protein</fullName>
    </submittedName>
</protein>
<keyword evidence="2" id="KW-1185">Reference proteome</keyword>
<gene>
    <name evidence="1" type="primary">94</name>
    <name evidence="1" type="ORF">SEA_TURKISHDELIGHT_94</name>
</gene>
<dbReference type="Proteomes" id="UP000595090">
    <property type="component" value="Segment"/>
</dbReference>
<name>A0A7T0Q3Q4_9CAUD</name>
<reference evidence="1 2" key="1">
    <citation type="submission" date="2020-11" db="EMBL/GenBank/DDBJ databases">
        <authorList>
            <person name="Asamoah-Frimpong E.A."/>
            <person name="Attaran A."/>
            <person name="Berhane B."/>
            <person name="Boone B.K."/>
            <person name="Cesta G."/>
            <person name="Chorbajian C."/>
            <person name="Cowan J.T."/>
            <person name="Datu D.V."/>
            <person name="Der L."/>
            <person name="Egbunine A.O."/>
            <person name="Giampietro H."/>
            <person name="Gunnison R.P."/>
            <person name="Joseph M.A."/>
            <person name="Kiewe T."/>
            <person name="Oboh E.C."/>
            <person name="O'Neill K."/>
            <person name="Oxlaj J.A."/>
            <person name="Patel A.K."/>
            <person name="Saqaf K."/>
            <person name="Vuong K."/>
            <person name="Walker C."/>
            <person name="Wikina T."/>
            <person name="Yan T."/>
            <person name="Avazpour P."/>
            <person name="Kim F.M."/>
            <person name="Mason K.J."/>
            <person name="Nguyen D.A."/>
            <person name="Pettit S.M."/>
            <person name="Zhou O.J."/>
            <person name="Brissett D.L."/>
            <person name="Gualtieri C."/>
            <person name="Hufford T.M."/>
            <person name="Ko J.M."/>
            <person name="Novak J.K."/>
            <person name="Smith Z.M."/>
            <person name="Erill I."/>
            <person name="Caruso S.M."/>
            <person name="Garlena R.A."/>
            <person name="Russell D.A."/>
            <person name="Pope W.H."/>
            <person name="Jacobs-Sera D."/>
            <person name="Hatfull G.F."/>
        </authorList>
    </citation>
    <scope>NUCLEOTIDE SEQUENCE [LARGE SCALE GENOMIC DNA]</scope>
</reference>
<dbReference type="KEGG" id="vg:80020380"/>
<sequence>MTPQQERVADLLRQCREDYKGAAAARERARVQAREKAARAGATEAGEAR</sequence>
<proteinExistence type="predicted"/>
<dbReference type="EMBL" id="MW291017">
    <property type="protein sequence ID" value="QPL14123.1"/>
    <property type="molecule type" value="Genomic_DNA"/>
</dbReference>